<name>A0A7C5TH96_9CREN</name>
<sequence length="302" mass="32609">MTISIGIVSLAYCAGCELALIAVKKFNELLARGAIDIKYSTLIVDKEELEKVDVLFITGSIRTFEDVETIKKAANKASKIIAFGTCSCYGGIPGLANLSKREDIIKSIFNDITPTISGLPELTRFVIPLQTVIKVDYSIPGCPPSEPLIEALLDSLLSGKEFTLPQKSVCEECPLNDGDKKPLKELRRRLIALNDIDVDKCFMKQGVLCMGPATLAGCRALCPSRGAPCIGCMGPLPSSRDQAADIIDALGGIFYTVEPPEKVIEAIPDPVGLLSMFTLPYSTIPYHKEVGAKEVKRDGDRG</sequence>
<evidence type="ECO:0000259" key="2">
    <source>
        <dbReference type="Pfam" id="PF01058"/>
    </source>
</evidence>
<evidence type="ECO:0000313" key="3">
    <source>
        <dbReference type="EMBL" id="HHP81795.1"/>
    </source>
</evidence>
<accession>A0A7C5TH96</accession>
<dbReference type="PANTHER" id="PTHR42845">
    <property type="entry name" value="COENZYME F420-REDUCING HYDROGENASE, GAMMA SUBUNIT"/>
    <property type="match status" value="1"/>
</dbReference>
<keyword evidence="1" id="KW-0560">Oxidoreductase</keyword>
<evidence type="ECO:0000256" key="1">
    <source>
        <dbReference type="ARBA" id="ARBA00023002"/>
    </source>
</evidence>
<dbReference type="Pfam" id="PF01058">
    <property type="entry name" value="Oxidored_q6"/>
    <property type="match status" value="1"/>
</dbReference>
<dbReference type="SUPFAM" id="SSF56770">
    <property type="entry name" value="HydA/Nqo6-like"/>
    <property type="match status" value="1"/>
</dbReference>
<protein>
    <recommendedName>
        <fullName evidence="2">NADH:ubiquinone oxidoreductase-like 20kDa subunit domain-containing protein</fullName>
    </recommendedName>
</protein>
<dbReference type="GO" id="GO:0016491">
    <property type="term" value="F:oxidoreductase activity"/>
    <property type="evidence" value="ECO:0007669"/>
    <property type="project" value="UniProtKB-KW"/>
</dbReference>
<dbReference type="GO" id="GO:0051536">
    <property type="term" value="F:iron-sulfur cluster binding"/>
    <property type="evidence" value="ECO:0007669"/>
    <property type="project" value="InterPro"/>
</dbReference>
<dbReference type="Gene3D" id="3.40.50.700">
    <property type="entry name" value="NADH:ubiquinone oxidoreductase-like, 20kDa subunit"/>
    <property type="match status" value="1"/>
</dbReference>
<dbReference type="AlphaFoldDB" id="A0A7C5TH96"/>
<dbReference type="InterPro" id="IPR006137">
    <property type="entry name" value="NADH_UbQ_OxRdtase-like_20kDa"/>
</dbReference>
<dbReference type="PANTHER" id="PTHR42845:SF2">
    <property type="entry name" value="F420-NON-REDUCING HYDROGENASE VHU SUBUNIT G"/>
    <property type="match status" value="1"/>
</dbReference>
<dbReference type="EMBL" id="DRZI01000167">
    <property type="protein sequence ID" value="HHP81795.1"/>
    <property type="molecule type" value="Genomic_DNA"/>
</dbReference>
<organism evidence="3">
    <name type="scientific">Ignisphaera aggregans</name>
    <dbReference type="NCBI Taxonomy" id="334771"/>
    <lineage>
        <taxon>Archaea</taxon>
        <taxon>Thermoproteota</taxon>
        <taxon>Thermoprotei</taxon>
        <taxon>Desulfurococcales</taxon>
        <taxon>Desulfurococcaceae</taxon>
        <taxon>Ignisphaera</taxon>
    </lineage>
</organism>
<comment type="caution">
    <text evidence="3">The sequence shown here is derived from an EMBL/GenBank/DDBJ whole genome shotgun (WGS) entry which is preliminary data.</text>
</comment>
<dbReference type="InterPro" id="IPR051349">
    <property type="entry name" value="Hydrogenase_assoc-protein"/>
</dbReference>
<proteinExistence type="predicted"/>
<feature type="domain" description="NADH:ubiquinone oxidoreductase-like 20kDa subunit" evidence="2">
    <location>
        <begin position="13"/>
        <end position="151"/>
    </location>
</feature>
<dbReference type="InterPro" id="IPR037024">
    <property type="entry name" value="NiFe_Hase_small_N_sf"/>
</dbReference>
<reference evidence="3" key="1">
    <citation type="journal article" date="2020" name="mSystems">
        <title>Genome- and Community-Level Interaction Insights into Carbon Utilization and Element Cycling Functions of Hydrothermarchaeota in Hydrothermal Sediment.</title>
        <authorList>
            <person name="Zhou Z."/>
            <person name="Liu Y."/>
            <person name="Xu W."/>
            <person name="Pan J."/>
            <person name="Luo Z.H."/>
            <person name="Li M."/>
        </authorList>
    </citation>
    <scope>NUCLEOTIDE SEQUENCE [LARGE SCALE GENOMIC DNA]</scope>
    <source>
        <strain evidence="3">SpSt-1121</strain>
    </source>
</reference>
<gene>
    <name evidence="3" type="ORF">ENM84_03935</name>
</gene>